<dbReference type="EnsemblProtists" id="HpaT811111">
    <property type="protein sequence ID" value="HpaP811111"/>
    <property type="gene ID" value="HpaG811111"/>
</dbReference>
<evidence type="ECO:0000256" key="1">
    <source>
        <dbReference type="SAM" id="MobiDB-lite"/>
    </source>
</evidence>
<dbReference type="EMBL" id="JH598014">
    <property type="status" value="NOT_ANNOTATED_CDS"/>
    <property type="molecule type" value="Genomic_DNA"/>
</dbReference>
<sequence length="73" mass="8075">MDSDVCRNAIKKKKRSSESSVMDETSDLSVMRGTRAAHKHVSLSLLQGVQSTKCAFRLAAPAYEFQSLQLNES</sequence>
<dbReference type="HOGENOM" id="CLU_2710106_0_0_1"/>
<name>M4BX60_HYAAE</name>
<protein>
    <submittedName>
        <fullName evidence="2">Uncharacterized protein</fullName>
    </submittedName>
</protein>
<dbReference type="AlphaFoldDB" id="M4BX60"/>
<accession>M4BX60</accession>
<dbReference type="Proteomes" id="UP000011713">
    <property type="component" value="Unassembled WGS sequence"/>
</dbReference>
<reference evidence="2" key="2">
    <citation type="submission" date="2015-06" db="UniProtKB">
        <authorList>
            <consortium name="EnsemblProtists"/>
        </authorList>
    </citation>
    <scope>IDENTIFICATION</scope>
    <source>
        <strain evidence="2">Emoy2</strain>
    </source>
</reference>
<reference evidence="3" key="1">
    <citation type="journal article" date="2010" name="Science">
        <title>Signatures of adaptation to obligate biotrophy in the Hyaloperonospora arabidopsidis genome.</title>
        <authorList>
            <person name="Baxter L."/>
            <person name="Tripathy S."/>
            <person name="Ishaque N."/>
            <person name="Boot N."/>
            <person name="Cabral A."/>
            <person name="Kemen E."/>
            <person name="Thines M."/>
            <person name="Ah-Fong A."/>
            <person name="Anderson R."/>
            <person name="Badejoko W."/>
            <person name="Bittner-Eddy P."/>
            <person name="Boore J.L."/>
            <person name="Chibucos M.C."/>
            <person name="Coates M."/>
            <person name="Dehal P."/>
            <person name="Delehaunty K."/>
            <person name="Dong S."/>
            <person name="Downton P."/>
            <person name="Dumas B."/>
            <person name="Fabro G."/>
            <person name="Fronick C."/>
            <person name="Fuerstenberg S.I."/>
            <person name="Fulton L."/>
            <person name="Gaulin E."/>
            <person name="Govers F."/>
            <person name="Hughes L."/>
            <person name="Humphray S."/>
            <person name="Jiang R.H."/>
            <person name="Judelson H."/>
            <person name="Kamoun S."/>
            <person name="Kyung K."/>
            <person name="Meijer H."/>
            <person name="Minx P."/>
            <person name="Morris P."/>
            <person name="Nelson J."/>
            <person name="Phuntumart V."/>
            <person name="Qutob D."/>
            <person name="Rehmany A."/>
            <person name="Rougon-Cardoso A."/>
            <person name="Ryden P."/>
            <person name="Torto-Alalibo T."/>
            <person name="Studholme D."/>
            <person name="Wang Y."/>
            <person name="Win J."/>
            <person name="Wood J."/>
            <person name="Clifton S.W."/>
            <person name="Rogers J."/>
            <person name="Van den Ackerveken G."/>
            <person name="Jones J.D."/>
            <person name="McDowell J.M."/>
            <person name="Beynon J."/>
            <person name="Tyler B.M."/>
        </authorList>
    </citation>
    <scope>NUCLEOTIDE SEQUENCE [LARGE SCALE GENOMIC DNA]</scope>
    <source>
        <strain evidence="3">Emoy2</strain>
    </source>
</reference>
<evidence type="ECO:0000313" key="3">
    <source>
        <dbReference type="Proteomes" id="UP000011713"/>
    </source>
</evidence>
<dbReference type="InParanoid" id="M4BX60"/>
<keyword evidence="3" id="KW-1185">Reference proteome</keyword>
<organism evidence="2 3">
    <name type="scientific">Hyaloperonospora arabidopsidis (strain Emoy2)</name>
    <name type="common">Downy mildew agent</name>
    <name type="synonym">Peronospora arabidopsidis</name>
    <dbReference type="NCBI Taxonomy" id="559515"/>
    <lineage>
        <taxon>Eukaryota</taxon>
        <taxon>Sar</taxon>
        <taxon>Stramenopiles</taxon>
        <taxon>Oomycota</taxon>
        <taxon>Peronosporomycetes</taxon>
        <taxon>Peronosporales</taxon>
        <taxon>Peronosporaceae</taxon>
        <taxon>Hyaloperonospora</taxon>
    </lineage>
</organism>
<proteinExistence type="predicted"/>
<feature type="region of interest" description="Disordered" evidence="1">
    <location>
        <begin position="1"/>
        <end position="27"/>
    </location>
</feature>
<dbReference type="VEuPathDB" id="FungiDB:HpaG811111"/>
<evidence type="ECO:0000313" key="2">
    <source>
        <dbReference type="EnsemblProtists" id="HpaP811111"/>
    </source>
</evidence>